<feature type="non-terminal residue" evidence="1">
    <location>
        <position position="84"/>
    </location>
</feature>
<evidence type="ECO:0000313" key="2">
    <source>
        <dbReference type="Proteomes" id="UP001432027"/>
    </source>
</evidence>
<dbReference type="Proteomes" id="UP001432027">
    <property type="component" value="Unassembled WGS sequence"/>
</dbReference>
<comment type="caution">
    <text evidence="1">The sequence shown here is derived from an EMBL/GenBank/DDBJ whole genome shotgun (WGS) entry which is preliminary data.</text>
</comment>
<proteinExistence type="predicted"/>
<name>A0AAV5TF45_9BILA</name>
<evidence type="ECO:0000313" key="1">
    <source>
        <dbReference type="EMBL" id="GMS90696.1"/>
    </source>
</evidence>
<protein>
    <recommendedName>
        <fullName evidence="3">G protein-coupled receptor</fullName>
    </recommendedName>
</protein>
<organism evidence="1 2">
    <name type="scientific">Pristionchus entomophagus</name>
    <dbReference type="NCBI Taxonomy" id="358040"/>
    <lineage>
        <taxon>Eukaryota</taxon>
        <taxon>Metazoa</taxon>
        <taxon>Ecdysozoa</taxon>
        <taxon>Nematoda</taxon>
        <taxon>Chromadorea</taxon>
        <taxon>Rhabditida</taxon>
        <taxon>Rhabditina</taxon>
        <taxon>Diplogasteromorpha</taxon>
        <taxon>Diplogasteroidea</taxon>
        <taxon>Neodiplogasteridae</taxon>
        <taxon>Pristionchus</taxon>
    </lineage>
</organism>
<evidence type="ECO:0008006" key="3">
    <source>
        <dbReference type="Google" id="ProtNLM"/>
    </source>
</evidence>
<dbReference type="AlphaFoldDB" id="A0AAV5TF45"/>
<dbReference type="EMBL" id="BTSX01000003">
    <property type="protein sequence ID" value="GMS90696.1"/>
    <property type="molecule type" value="Genomic_DNA"/>
</dbReference>
<feature type="non-terminal residue" evidence="1">
    <location>
        <position position="1"/>
    </location>
</feature>
<gene>
    <name evidence="1" type="ORF">PENTCL1PPCAC_12871</name>
</gene>
<keyword evidence="2" id="KW-1185">Reference proteome</keyword>
<reference evidence="1" key="1">
    <citation type="submission" date="2023-10" db="EMBL/GenBank/DDBJ databases">
        <title>Genome assembly of Pristionchus species.</title>
        <authorList>
            <person name="Yoshida K."/>
            <person name="Sommer R.J."/>
        </authorList>
    </citation>
    <scope>NUCLEOTIDE SEQUENCE</scope>
    <source>
        <strain evidence="1">RS0144</strain>
    </source>
</reference>
<accession>A0AAV5TF45</accession>
<sequence>GRLTLFALQHLFSRFKSDSQKNSSGSMGCYLLKFAPIIAVISSSGIELFHPLQIKYLVCMLFRSCVPKSTHIDVDFTRVESRRL</sequence>